<evidence type="ECO:0000313" key="1">
    <source>
        <dbReference type="EnsemblPlants" id="TuG1812G0100000232.01.T01"/>
    </source>
</evidence>
<dbReference type="Proteomes" id="UP000015106">
    <property type="component" value="Chromosome 1"/>
</dbReference>
<evidence type="ECO:0000313" key="2">
    <source>
        <dbReference type="Proteomes" id="UP000015106"/>
    </source>
</evidence>
<dbReference type="Gramene" id="TuG1812G0100000232.01.T01">
    <property type="protein sequence ID" value="TuG1812G0100000232.01.T01"/>
    <property type="gene ID" value="TuG1812G0100000232.01"/>
</dbReference>
<organism evidence="1 2">
    <name type="scientific">Triticum urartu</name>
    <name type="common">Red wild einkorn</name>
    <name type="synonym">Crithodium urartu</name>
    <dbReference type="NCBI Taxonomy" id="4572"/>
    <lineage>
        <taxon>Eukaryota</taxon>
        <taxon>Viridiplantae</taxon>
        <taxon>Streptophyta</taxon>
        <taxon>Embryophyta</taxon>
        <taxon>Tracheophyta</taxon>
        <taxon>Spermatophyta</taxon>
        <taxon>Magnoliopsida</taxon>
        <taxon>Liliopsida</taxon>
        <taxon>Poales</taxon>
        <taxon>Poaceae</taxon>
        <taxon>BOP clade</taxon>
        <taxon>Pooideae</taxon>
        <taxon>Triticodae</taxon>
        <taxon>Triticeae</taxon>
        <taxon>Triticinae</taxon>
        <taxon>Triticum</taxon>
    </lineage>
</organism>
<keyword evidence="2" id="KW-1185">Reference proteome</keyword>
<dbReference type="EnsemblPlants" id="TuG1812G0100000232.01.T01">
    <property type="protein sequence ID" value="TuG1812G0100000232.01.T01"/>
    <property type="gene ID" value="TuG1812G0100000232.01"/>
</dbReference>
<proteinExistence type="predicted"/>
<protein>
    <submittedName>
        <fullName evidence="1">Uncharacterized protein</fullName>
    </submittedName>
</protein>
<accession>A0A8R7NVA2</accession>
<name>A0A8R7NVA2_TRIUA</name>
<reference evidence="1" key="3">
    <citation type="submission" date="2022-06" db="UniProtKB">
        <authorList>
            <consortium name="EnsemblPlants"/>
        </authorList>
    </citation>
    <scope>IDENTIFICATION</scope>
</reference>
<reference evidence="2" key="1">
    <citation type="journal article" date="2013" name="Nature">
        <title>Draft genome of the wheat A-genome progenitor Triticum urartu.</title>
        <authorList>
            <person name="Ling H.Q."/>
            <person name="Zhao S."/>
            <person name="Liu D."/>
            <person name="Wang J."/>
            <person name="Sun H."/>
            <person name="Zhang C."/>
            <person name="Fan H."/>
            <person name="Li D."/>
            <person name="Dong L."/>
            <person name="Tao Y."/>
            <person name="Gao C."/>
            <person name="Wu H."/>
            <person name="Li Y."/>
            <person name="Cui Y."/>
            <person name="Guo X."/>
            <person name="Zheng S."/>
            <person name="Wang B."/>
            <person name="Yu K."/>
            <person name="Liang Q."/>
            <person name="Yang W."/>
            <person name="Lou X."/>
            <person name="Chen J."/>
            <person name="Feng M."/>
            <person name="Jian J."/>
            <person name="Zhang X."/>
            <person name="Luo G."/>
            <person name="Jiang Y."/>
            <person name="Liu J."/>
            <person name="Wang Z."/>
            <person name="Sha Y."/>
            <person name="Zhang B."/>
            <person name="Wu H."/>
            <person name="Tang D."/>
            <person name="Shen Q."/>
            <person name="Xue P."/>
            <person name="Zou S."/>
            <person name="Wang X."/>
            <person name="Liu X."/>
            <person name="Wang F."/>
            <person name="Yang Y."/>
            <person name="An X."/>
            <person name="Dong Z."/>
            <person name="Zhang K."/>
            <person name="Zhang X."/>
            <person name="Luo M.C."/>
            <person name="Dvorak J."/>
            <person name="Tong Y."/>
            <person name="Wang J."/>
            <person name="Yang H."/>
            <person name="Li Z."/>
            <person name="Wang D."/>
            <person name="Zhang A."/>
            <person name="Wang J."/>
        </authorList>
    </citation>
    <scope>NUCLEOTIDE SEQUENCE</scope>
    <source>
        <strain evidence="2">cv. G1812</strain>
    </source>
</reference>
<dbReference type="AlphaFoldDB" id="A0A8R7NVA2"/>
<reference evidence="1" key="2">
    <citation type="submission" date="2018-03" db="EMBL/GenBank/DDBJ databases">
        <title>The Triticum urartu genome reveals the dynamic nature of wheat genome evolution.</title>
        <authorList>
            <person name="Ling H."/>
            <person name="Ma B."/>
            <person name="Shi X."/>
            <person name="Liu H."/>
            <person name="Dong L."/>
            <person name="Sun H."/>
            <person name="Cao Y."/>
            <person name="Gao Q."/>
            <person name="Zheng S."/>
            <person name="Li Y."/>
            <person name="Yu Y."/>
            <person name="Du H."/>
            <person name="Qi M."/>
            <person name="Li Y."/>
            <person name="Yu H."/>
            <person name="Cui Y."/>
            <person name="Wang N."/>
            <person name="Chen C."/>
            <person name="Wu H."/>
            <person name="Zhao Y."/>
            <person name="Zhang J."/>
            <person name="Li Y."/>
            <person name="Zhou W."/>
            <person name="Zhang B."/>
            <person name="Hu W."/>
            <person name="Eijk M."/>
            <person name="Tang J."/>
            <person name="Witsenboer H."/>
            <person name="Zhao S."/>
            <person name="Li Z."/>
            <person name="Zhang A."/>
            <person name="Wang D."/>
            <person name="Liang C."/>
        </authorList>
    </citation>
    <scope>NUCLEOTIDE SEQUENCE [LARGE SCALE GENOMIC DNA]</scope>
    <source>
        <strain evidence="1">cv. G1812</strain>
    </source>
</reference>
<sequence length="108" mass="11994">RNATSPSSSWYLGIWFSNHEVITSGSLEENSHQWTISAWTSSVHADKLKQRRGILLLYKTTPGVLSILNFANSVFACGWISIWKGASSTCFSGYCTAVYLRTHTKSTS</sequence>